<dbReference type="EMBL" id="JAGMUV010000036">
    <property type="protein sequence ID" value="KAH7113055.1"/>
    <property type="molecule type" value="Genomic_DNA"/>
</dbReference>
<proteinExistence type="predicted"/>
<protein>
    <submittedName>
        <fullName evidence="1">Uncharacterized protein</fullName>
    </submittedName>
</protein>
<evidence type="ECO:0000313" key="2">
    <source>
        <dbReference type="Proteomes" id="UP000738349"/>
    </source>
</evidence>
<dbReference type="AlphaFoldDB" id="A0A9P9D3V6"/>
<keyword evidence="2" id="KW-1185">Reference proteome</keyword>
<organism evidence="1 2">
    <name type="scientific">Dactylonectria macrodidyma</name>
    <dbReference type="NCBI Taxonomy" id="307937"/>
    <lineage>
        <taxon>Eukaryota</taxon>
        <taxon>Fungi</taxon>
        <taxon>Dikarya</taxon>
        <taxon>Ascomycota</taxon>
        <taxon>Pezizomycotina</taxon>
        <taxon>Sordariomycetes</taxon>
        <taxon>Hypocreomycetidae</taxon>
        <taxon>Hypocreales</taxon>
        <taxon>Nectriaceae</taxon>
        <taxon>Dactylonectria</taxon>
    </lineage>
</organism>
<dbReference type="Proteomes" id="UP000738349">
    <property type="component" value="Unassembled WGS sequence"/>
</dbReference>
<dbReference type="OrthoDB" id="5113521at2759"/>
<gene>
    <name evidence="1" type="ORF">EDB81DRAFT_310431</name>
</gene>
<sequence>MPMLETITKFYKTYQTIKLSNYQTIRDETYPIKSVQQRTIPMSSTFTSKYLYIYISRMKWEIWGVKAPVIEDSKASFNHQTCNHQSRMKWEIWGVKAPVTRESKGYSPHKLIYQAIRETWGAKALVTKQSNASVVIEALSCFSPTKVFLRF</sequence>
<reference evidence="1" key="1">
    <citation type="journal article" date="2021" name="Nat. Commun.">
        <title>Genetic determinants of endophytism in the Arabidopsis root mycobiome.</title>
        <authorList>
            <person name="Mesny F."/>
            <person name="Miyauchi S."/>
            <person name="Thiergart T."/>
            <person name="Pickel B."/>
            <person name="Atanasova L."/>
            <person name="Karlsson M."/>
            <person name="Huettel B."/>
            <person name="Barry K.W."/>
            <person name="Haridas S."/>
            <person name="Chen C."/>
            <person name="Bauer D."/>
            <person name="Andreopoulos W."/>
            <person name="Pangilinan J."/>
            <person name="LaButti K."/>
            <person name="Riley R."/>
            <person name="Lipzen A."/>
            <person name="Clum A."/>
            <person name="Drula E."/>
            <person name="Henrissat B."/>
            <person name="Kohler A."/>
            <person name="Grigoriev I.V."/>
            <person name="Martin F.M."/>
            <person name="Hacquard S."/>
        </authorList>
    </citation>
    <scope>NUCLEOTIDE SEQUENCE</scope>
    <source>
        <strain evidence="1">MPI-CAGE-AT-0147</strain>
    </source>
</reference>
<evidence type="ECO:0000313" key="1">
    <source>
        <dbReference type="EMBL" id="KAH7113055.1"/>
    </source>
</evidence>
<comment type="caution">
    <text evidence="1">The sequence shown here is derived from an EMBL/GenBank/DDBJ whole genome shotgun (WGS) entry which is preliminary data.</text>
</comment>
<accession>A0A9P9D3V6</accession>
<name>A0A9P9D3V6_9HYPO</name>